<dbReference type="CDD" id="cd00995">
    <property type="entry name" value="PBP2_NikA_DppA_OppA_like"/>
    <property type="match status" value="1"/>
</dbReference>
<dbReference type="Proteomes" id="UP000261055">
    <property type="component" value="Unassembled WGS sequence"/>
</dbReference>
<evidence type="ECO:0000259" key="5">
    <source>
        <dbReference type="Pfam" id="PF00496"/>
    </source>
</evidence>
<comment type="similarity">
    <text evidence="2">Belongs to the bacterial solute-binding protein 5 family.</text>
</comment>
<comment type="caution">
    <text evidence="6">The sequence shown here is derived from an EMBL/GenBank/DDBJ whole genome shotgun (WGS) entry which is preliminary data.</text>
</comment>
<name>A0A3E5GW29_9FIRM</name>
<evidence type="ECO:0000256" key="2">
    <source>
        <dbReference type="ARBA" id="ARBA00005695"/>
    </source>
</evidence>
<feature type="chain" id="PRO_5039519107" evidence="4">
    <location>
        <begin position="22"/>
        <end position="530"/>
    </location>
</feature>
<dbReference type="InterPro" id="IPR000914">
    <property type="entry name" value="SBP_5_dom"/>
</dbReference>
<gene>
    <name evidence="6" type="ORF">DXB12_00020</name>
</gene>
<accession>A0A3E5GW29</accession>
<dbReference type="InterPro" id="IPR023765">
    <property type="entry name" value="SBP_5_CS"/>
</dbReference>
<dbReference type="Gene3D" id="3.10.105.10">
    <property type="entry name" value="Dipeptide-binding Protein, Domain 3"/>
    <property type="match status" value="1"/>
</dbReference>
<keyword evidence="7" id="KW-1185">Reference proteome</keyword>
<keyword evidence="3 4" id="KW-0732">Signal</keyword>
<dbReference type="InterPro" id="IPR039424">
    <property type="entry name" value="SBP_5"/>
</dbReference>
<dbReference type="Gene3D" id="3.40.190.10">
    <property type="entry name" value="Periplasmic binding protein-like II"/>
    <property type="match status" value="1"/>
</dbReference>
<dbReference type="EMBL" id="QSVQ01000001">
    <property type="protein sequence ID" value="RGO54722.1"/>
    <property type="molecule type" value="Genomic_DNA"/>
</dbReference>
<feature type="signal peptide" evidence="4">
    <location>
        <begin position="1"/>
        <end position="21"/>
    </location>
</feature>
<comment type="subcellular location">
    <subcellularLocation>
        <location evidence="1">Cell membrane</location>
        <topology evidence="1">Lipid-anchor</topology>
    </subcellularLocation>
</comment>
<dbReference type="PANTHER" id="PTHR30290:SF59">
    <property type="entry name" value="OLIGOPEPTIDE ABC TRANSPORTER,SUBSTRATE-BINDING PROTEIN"/>
    <property type="match status" value="1"/>
</dbReference>
<dbReference type="InterPro" id="IPR030678">
    <property type="entry name" value="Peptide/Ni-bd"/>
</dbReference>
<dbReference type="GO" id="GO:0015833">
    <property type="term" value="P:peptide transport"/>
    <property type="evidence" value="ECO:0007669"/>
    <property type="project" value="TreeGrafter"/>
</dbReference>
<evidence type="ECO:0000313" key="7">
    <source>
        <dbReference type="Proteomes" id="UP000261055"/>
    </source>
</evidence>
<sequence length="530" mass="58725">MKKRILSMFLCGIMCVSLLTGCGGTKESSTSGDGEKKETKTEVVKGGNMSFAIGGDLKSFNYSMCSGNDDSEMVLSSIYDSLCSVTSDGVRYYLADSMEMSDDATTLTIKLKDGLKWHDGEPITADDLIFTINYIMQNSSSCGTDILRVLVDMKPVTAEKVDDLTVKVTAPAPQASMMYSIGEIHPLPQHIWADDAKTDEEKSALAVGSGPYKLKEYIPGEKIVVERFDDYYREPGSLDTIEFKIIPDLNSRELSFENGDINFLRITDEQTLKKYKDSKDYRIFDKPEGRINFLALKSGGALGDIKAREAVVKALNISEIVAGVYGDSDFAVPAKSMFSRLSYFYKDKNTNYEQDLEDAKKLVTETGLDKKTLVYAYNSSRDGMEETALMIQQQLKEAGIKVELKGMDAAGFFQAQAVNDGSVDMMMSGYASNGEEFHSRTFYLSYTAGAMGFEMPIDVDAAWAETESTNDMNARKQAADKVFEAAKKAYTIVPISDTNYIAAMQSNYDGMDEYGLNTLFEDYTKLHEVK</sequence>
<dbReference type="PROSITE" id="PS51257">
    <property type="entry name" value="PROKAR_LIPOPROTEIN"/>
    <property type="match status" value="1"/>
</dbReference>
<feature type="domain" description="Solute-binding protein family 5" evidence="5">
    <location>
        <begin position="93"/>
        <end position="436"/>
    </location>
</feature>
<evidence type="ECO:0000256" key="1">
    <source>
        <dbReference type="ARBA" id="ARBA00004193"/>
    </source>
</evidence>
<dbReference type="AlphaFoldDB" id="A0A3E5GW29"/>
<dbReference type="SUPFAM" id="SSF53850">
    <property type="entry name" value="Periplasmic binding protein-like II"/>
    <property type="match status" value="1"/>
</dbReference>
<evidence type="ECO:0000256" key="3">
    <source>
        <dbReference type="ARBA" id="ARBA00022729"/>
    </source>
</evidence>
<dbReference type="GO" id="GO:0043190">
    <property type="term" value="C:ATP-binding cassette (ABC) transporter complex"/>
    <property type="evidence" value="ECO:0007669"/>
    <property type="project" value="InterPro"/>
</dbReference>
<proteinExistence type="inferred from homology"/>
<protein>
    <submittedName>
        <fullName evidence="6">ABC transporter substrate-binding protein</fullName>
    </submittedName>
</protein>
<dbReference type="PIRSF" id="PIRSF002741">
    <property type="entry name" value="MppA"/>
    <property type="match status" value="1"/>
</dbReference>
<organism evidence="6 7">
    <name type="scientific">Dorea formicigenerans</name>
    <dbReference type="NCBI Taxonomy" id="39486"/>
    <lineage>
        <taxon>Bacteria</taxon>
        <taxon>Bacillati</taxon>
        <taxon>Bacillota</taxon>
        <taxon>Clostridia</taxon>
        <taxon>Lachnospirales</taxon>
        <taxon>Lachnospiraceae</taxon>
        <taxon>Dorea</taxon>
    </lineage>
</organism>
<dbReference type="PANTHER" id="PTHR30290">
    <property type="entry name" value="PERIPLASMIC BINDING COMPONENT OF ABC TRANSPORTER"/>
    <property type="match status" value="1"/>
</dbReference>
<dbReference type="Pfam" id="PF00496">
    <property type="entry name" value="SBP_bac_5"/>
    <property type="match status" value="1"/>
</dbReference>
<dbReference type="GO" id="GO:1904680">
    <property type="term" value="F:peptide transmembrane transporter activity"/>
    <property type="evidence" value="ECO:0007669"/>
    <property type="project" value="TreeGrafter"/>
</dbReference>
<dbReference type="Gene3D" id="3.90.76.10">
    <property type="entry name" value="Dipeptide-binding Protein, Domain 1"/>
    <property type="match status" value="1"/>
</dbReference>
<evidence type="ECO:0000313" key="6">
    <source>
        <dbReference type="EMBL" id="RGO54722.1"/>
    </source>
</evidence>
<dbReference type="GO" id="GO:0042597">
    <property type="term" value="C:periplasmic space"/>
    <property type="evidence" value="ECO:0007669"/>
    <property type="project" value="UniProtKB-ARBA"/>
</dbReference>
<dbReference type="RefSeq" id="WP_117612608.1">
    <property type="nucleotide sequence ID" value="NZ_QSVQ01000001.1"/>
</dbReference>
<evidence type="ECO:0000256" key="4">
    <source>
        <dbReference type="SAM" id="SignalP"/>
    </source>
</evidence>
<dbReference type="PROSITE" id="PS01040">
    <property type="entry name" value="SBP_BACTERIAL_5"/>
    <property type="match status" value="1"/>
</dbReference>
<reference evidence="6 7" key="1">
    <citation type="submission" date="2018-08" db="EMBL/GenBank/DDBJ databases">
        <title>A genome reference for cultivated species of the human gut microbiota.</title>
        <authorList>
            <person name="Zou Y."/>
            <person name="Xue W."/>
            <person name="Luo G."/>
        </authorList>
    </citation>
    <scope>NUCLEOTIDE SEQUENCE [LARGE SCALE GENOMIC DNA]</scope>
    <source>
        <strain evidence="6 7">OM02-12</strain>
    </source>
</reference>